<dbReference type="Pfam" id="PF21012">
    <property type="entry name" value="DUF6850"/>
    <property type="match status" value="1"/>
</dbReference>
<feature type="domain" description="DUF6850" evidence="2">
    <location>
        <begin position="48"/>
        <end position="509"/>
    </location>
</feature>
<reference evidence="3" key="1">
    <citation type="submission" date="2022-03" db="EMBL/GenBank/DDBJ databases">
        <authorList>
            <person name="Woo C.Y."/>
        </authorList>
    </citation>
    <scope>NUCLEOTIDE SEQUENCE</scope>
    <source>
        <strain evidence="3">CYS-01</strain>
    </source>
</reference>
<organism evidence="3 4">
    <name type="scientific">Pedobacter montanisoli</name>
    <dbReference type="NCBI Taxonomy" id="2923277"/>
    <lineage>
        <taxon>Bacteria</taxon>
        <taxon>Pseudomonadati</taxon>
        <taxon>Bacteroidota</taxon>
        <taxon>Sphingobacteriia</taxon>
        <taxon>Sphingobacteriales</taxon>
        <taxon>Sphingobacteriaceae</taxon>
        <taxon>Pedobacter</taxon>
    </lineage>
</organism>
<evidence type="ECO:0000259" key="2">
    <source>
        <dbReference type="Pfam" id="PF21012"/>
    </source>
</evidence>
<keyword evidence="1" id="KW-0732">Signal</keyword>
<proteinExistence type="predicted"/>
<evidence type="ECO:0000256" key="1">
    <source>
        <dbReference type="SAM" id="SignalP"/>
    </source>
</evidence>
<keyword evidence="4" id="KW-1185">Reference proteome</keyword>
<gene>
    <name evidence="3" type="ORF">MMF97_11500</name>
</gene>
<dbReference type="EMBL" id="JALGBH010000002">
    <property type="protein sequence ID" value="MCJ0743340.1"/>
    <property type="molecule type" value="Genomic_DNA"/>
</dbReference>
<feature type="signal peptide" evidence="1">
    <location>
        <begin position="1"/>
        <end position="18"/>
    </location>
</feature>
<evidence type="ECO:0000313" key="4">
    <source>
        <dbReference type="Proteomes" id="UP001165460"/>
    </source>
</evidence>
<evidence type="ECO:0000313" key="3">
    <source>
        <dbReference type="EMBL" id="MCJ0743340.1"/>
    </source>
</evidence>
<feature type="chain" id="PRO_5045091448" description="DUF6850 domain-containing protein" evidence="1">
    <location>
        <begin position="19"/>
        <end position="509"/>
    </location>
</feature>
<sequence>MKKFITICFVLLSVKGFAQSLTDSLYLYQQSGNILSAAQQNANFLLVTPVNRSGKINLDYDYSNGGLRRAQQAQTTHQAGLVSEGFNKFGRFETTGYFRFSRIWQDSLSWTTKGLEQDDQPYYYGSIKAGSYERFRYELGGILSYNLIKDKIYLATGLNYLYNSATRSVDPRPQVNTYQFQIKPEVLYRLSKSVIGINALWGYGTETMGIAYKNIGYRGGGYPDRVNYFVQGYGYYTKSQNESPLKRLDKQYGLGLTYTTSFADYHLKAAASYKTILEDNYKDLDQSVRKSYVSFYDTEKYDIFLQLDKQDKKTQQQLQLTYNQQQSNDVNIVFYAINYKYSAKNFNLQYLIRLDHSNYANEFGLNVNYNHLNKQDVATQHHLQYVLFEPNVLYNAYLNFKNKDRLKLGLQLGYRTPLQNELSVDPLQINIFTHDVIFPDYQFYSSNTVKTSVSVHYVTANLFKNFRSAITASADYYRQLSVKNQLTDYNFNQIGKDFISCNLGLNIYF</sequence>
<comment type="caution">
    <text evidence="3">The sequence shown here is derived from an EMBL/GenBank/DDBJ whole genome shotgun (WGS) entry which is preliminary data.</text>
</comment>
<dbReference type="RefSeq" id="WP_243362486.1">
    <property type="nucleotide sequence ID" value="NZ_JALGBH010000002.1"/>
</dbReference>
<dbReference type="InterPro" id="IPR049236">
    <property type="entry name" value="DUF6850"/>
</dbReference>
<dbReference type="Proteomes" id="UP001165460">
    <property type="component" value="Unassembled WGS sequence"/>
</dbReference>
<accession>A0ABS9ZYH0</accession>
<name>A0ABS9ZYH0_9SPHI</name>
<protein>
    <recommendedName>
        <fullName evidence="2">DUF6850 domain-containing protein</fullName>
    </recommendedName>
</protein>